<comment type="similarity">
    <text evidence="2">Belongs to the EspG family.</text>
</comment>
<evidence type="ECO:0000256" key="3">
    <source>
        <dbReference type="ARBA" id="ARBA00022490"/>
    </source>
</evidence>
<keyword evidence="6" id="KW-1185">Reference proteome</keyword>
<gene>
    <name evidence="5" type="ORF">ACFQ16_22070</name>
</gene>
<dbReference type="EMBL" id="JBHTIW010000021">
    <property type="protein sequence ID" value="MFD0922441.1"/>
    <property type="molecule type" value="Genomic_DNA"/>
</dbReference>
<evidence type="ECO:0000256" key="2">
    <source>
        <dbReference type="ARBA" id="ARBA00006411"/>
    </source>
</evidence>
<reference evidence="6" key="1">
    <citation type="journal article" date="2019" name="Int. J. Syst. Evol. Microbiol.">
        <title>The Global Catalogue of Microorganisms (GCM) 10K type strain sequencing project: providing services to taxonomists for standard genome sequencing and annotation.</title>
        <authorList>
            <consortium name="The Broad Institute Genomics Platform"/>
            <consortium name="The Broad Institute Genome Sequencing Center for Infectious Disease"/>
            <person name="Wu L."/>
            <person name="Ma J."/>
        </authorList>
    </citation>
    <scope>NUCLEOTIDE SEQUENCE [LARGE SCALE GENOMIC DNA]</scope>
    <source>
        <strain evidence="6">CCUG 56401</strain>
    </source>
</reference>
<dbReference type="Proteomes" id="UP001597018">
    <property type="component" value="Unassembled WGS sequence"/>
</dbReference>
<protein>
    <submittedName>
        <fullName evidence="5">ESX secretion-associated protein EspG</fullName>
    </submittedName>
</protein>
<sequence length="273" mass="30201">MSRREISLPPEAASYLCKRFDLQLHPLLRVGWLPVDATEEDHRRATDLAREQLTRQGLLELDDLHPFLEDAVQLIARPPLAVGVAVLKRDGESFNAVLVEQGRSTIQAYQPDGESAEELREIRLCRHEYGGPVGNAVNLLGRLPAAHGASVSVQADQLDAVSKRMAAGESSVLSALAGCGIRGSDAQVLAKAFSAKRVMDGVLTVRAYDQKVRRMHTLPYNLQFFVTEEGCFMMQRRSDREGREWFTLAPADSRKLIAKVDEMVKALTAPARV</sequence>
<evidence type="ECO:0000313" key="6">
    <source>
        <dbReference type="Proteomes" id="UP001597018"/>
    </source>
</evidence>
<dbReference type="RefSeq" id="WP_263251311.1">
    <property type="nucleotide sequence ID" value="NZ_BAABLT010000016.1"/>
</dbReference>
<accession>A0ABW3FVI8</accession>
<proteinExistence type="inferred from homology"/>
<name>A0ABW3FVI8_9PSEU</name>
<comment type="caution">
    <text evidence="5">The sequence shown here is derived from an EMBL/GenBank/DDBJ whole genome shotgun (WGS) entry which is preliminary data.</text>
</comment>
<comment type="subcellular location">
    <subcellularLocation>
        <location evidence="1">Cytoplasm</location>
    </subcellularLocation>
</comment>
<organism evidence="5 6">
    <name type="scientific">Saccharopolyspora rosea</name>
    <dbReference type="NCBI Taxonomy" id="524884"/>
    <lineage>
        <taxon>Bacteria</taxon>
        <taxon>Bacillati</taxon>
        <taxon>Actinomycetota</taxon>
        <taxon>Actinomycetes</taxon>
        <taxon>Pseudonocardiales</taxon>
        <taxon>Pseudonocardiaceae</taxon>
        <taxon>Saccharopolyspora</taxon>
    </lineage>
</organism>
<evidence type="ECO:0000256" key="1">
    <source>
        <dbReference type="ARBA" id="ARBA00004496"/>
    </source>
</evidence>
<dbReference type="InterPro" id="IPR025734">
    <property type="entry name" value="EspG"/>
</dbReference>
<keyword evidence="4" id="KW-0143">Chaperone</keyword>
<dbReference type="Pfam" id="PF14011">
    <property type="entry name" value="ESX-1_EspG"/>
    <property type="match status" value="1"/>
</dbReference>
<evidence type="ECO:0000313" key="5">
    <source>
        <dbReference type="EMBL" id="MFD0922441.1"/>
    </source>
</evidence>
<evidence type="ECO:0000256" key="4">
    <source>
        <dbReference type="ARBA" id="ARBA00023186"/>
    </source>
</evidence>
<keyword evidence="3" id="KW-0963">Cytoplasm</keyword>